<sequence length="612" mass="68635">MEKVAHPSSPLSSSSDVVYRSLLQTDCFPFAYASTSAQRGVNMDRITKGIVDEFRESQSLQKLPDDKAFERLCNHCIVSREIEEFNVEDVSTGGGGDGGIDGLAIIVNNAIITTIDEIEDAAARSKYLDVTFIFVQAKTSDRFSASDVGTFAFGVKDFFSETPKLIHNDFITRAHKVQMAVFGRGSLFSRGKPHCKLFYVTTGKWLNDANVSARLQQGKADLEQLQLFKTVEVSALGADELHGLYQRTKHHFSVEFTFQNRVVLPEIADVSQAHIGVLPAKEFLRLIVDEGGALRRSLFYDNVRDYQGNTNIVNEQIALTLDSKSERGRFHVLNNGVTVVSKSLRNIGGHKFVIEDYQIVNGCQTSHVVYAMCAGNELAADAVHVPVKIIETTNDSITTAIIKATNSQTEVRREQLEALSGFQKKLEAFFETFKGDQRLFYERRLGQYGADSSVRKVRVITMLQLVKAFGSMFLDEPHRVTRSPSAVIDKLGKDIFSPDHHPLPYYVSAFAHYKIESLFRNQVLEPRYKSARYHILMAVRHMAAKVEMPYLNSKKMESYCGPILNVLWDEESAVDTFVKAARKVDRLSGGDLDNDELRTQPFVVKLLDRLGT</sequence>
<dbReference type="EMBL" id="CP089982">
    <property type="protein sequence ID" value="WXA96769.1"/>
    <property type="molecule type" value="Genomic_DNA"/>
</dbReference>
<feature type="domain" description="Abortive phage infection protein C-terminal" evidence="1">
    <location>
        <begin position="299"/>
        <end position="554"/>
    </location>
</feature>
<reference evidence="2 3" key="1">
    <citation type="submission" date="2021-12" db="EMBL/GenBank/DDBJ databases">
        <title>Discovery of the Pendulisporaceae a myxobacterial family with distinct sporulation behavior and unique specialized metabolism.</title>
        <authorList>
            <person name="Garcia R."/>
            <person name="Popoff A."/>
            <person name="Bader C.D."/>
            <person name="Loehr J."/>
            <person name="Walesch S."/>
            <person name="Walt C."/>
            <person name="Boldt J."/>
            <person name="Bunk B."/>
            <person name="Haeckl F.J.F.P.J."/>
            <person name="Gunesch A.P."/>
            <person name="Birkelbach J."/>
            <person name="Nuebel U."/>
            <person name="Pietschmann T."/>
            <person name="Bach T."/>
            <person name="Mueller R."/>
        </authorList>
    </citation>
    <scope>NUCLEOTIDE SEQUENCE [LARGE SCALE GENOMIC DNA]</scope>
    <source>
        <strain evidence="2 3">MSr12523</strain>
    </source>
</reference>
<organism evidence="2 3">
    <name type="scientific">Pendulispora brunnea</name>
    <dbReference type="NCBI Taxonomy" id="2905690"/>
    <lineage>
        <taxon>Bacteria</taxon>
        <taxon>Pseudomonadati</taxon>
        <taxon>Myxococcota</taxon>
        <taxon>Myxococcia</taxon>
        <taxon>Myxococcales</taxon>
        <taxon>Sorangiineae</taxon>
        <taxon>Pendulisporaceae</taxon>
        <taxon>Pendulispora</taxon>
    </lineage>
</organism>
<name>A0ABZ2KFD0_9BACT</name>
<keyword evidence="3" id="KW-1185">Reference proteome</keyword>
<accession>A0ABZ2KFD0</accession>
<evidence type="ECO:0000313" key="3">
    <source>
        <dbReference type="Proteomes" id="UP001379533"/>
    </source>
</evidence>
<dbReference type="Proteomes" id="UP001379533">
    <property type="component" value="Chromosome"/>
</dbReference>
<dbReference type="RefSeq" id="WP_394847385.1">
    <property type="nucleotide sequence ID" value="NZ_CP089982.1"/>
</dbReference>
<evidence type="ECO:0000313" key="2">
    <source>
        <dbReference type="EMBL" id="WXA96769.1"/>
    </source>
</evidence>
<dbReference type="InterPro" id="IPR018891">
    <property type="entry name" value="AIPR_C"/>
</dbReference>
<dbReference type="Pfam" id="PF10592">
    <property type="entry name" value="AIPR"/>
    <property type="match status" value="1"/>
</dbReference>
<protein>
    <submittedName>
        <fullName evidence="2">AIPR family protein</fullName>
    </submittedName>
</protein>
<gene>
    <name evidence="2" type="ORF">LZC95_07960</name>
</gene>
<evidence type="ECO:0000259" key="1">
    <source>
        <dbReference type="Pfam" id="PF10592"/>
    </source>
</evidence>
<proteinExistence type="predicted"/>